<protein>
    <recommendedName>
        <fullName evidence="1">FAD/NAD(P)-binding domain-containing protein</fullName>
    </recommendedName>
</protein>
<feature type="non-terminal residue" evidence="2">
    <location>
        <position position="245"/>
    </location>
</feature>
<gene>
    <name evidence="2" type="ORF">S12H4_35351</name>
</gene>
<accession>X1V0E0</accession>
<name>X1V0E0_9ZZZZ</name>
<evidence type="ECO:0000259" key="1">
    <source>
        <dbReference type="Pfam" id="PF07992"/>
    </source>
</evidence>
<organism evidence="2">
    <name type="scientific">marine sediment metagenome</name>
    <dbReference type="NCBI Taxonomy" id="412755"/>
    <lineage>
        <taxon>unclassified sequences</taxon>
        <taxon>metagenomes</taxon>
        <taxon>ecological metagenomes</taxon>
    </lineage>
</organism>
<evidence type="ECO:0000313" key="2">
    <source>
        <dbReference type="EMBL" id="GAI98084.1"/>
    </source>
</evidence>
<proteinExistence type="predicted"/>
<dbReference type="SUPFAM" id="SSF51971">
    <property type="entry name" value="Nucleotide-binding domain"/>
    <property type="match status" value="1"/>
</dbReference>
<feature type="domain" description="FAD/NAD(P)-binding" evidence="1">
    <location>
        <begin position="52"/>
        <end position="245"/>
    </location>
</feature>
<dbReference type="InterPro" id="IPR023753">
    <property type="entry name" value="FAD/NAD-binding_dom"/>
</dbReference>
<dbReference type="Pfam" id="PF07992">
    <property type="entry name" value="Pyr_redox_2"/>
    <property type="match status" value="1"/>
</dbReference>
<dbReference type="InterPro" id="IPR036188">
    <property type="entry name" value="FAD/NAD-bd_sf"/>
</dbReference>
<dbReference type="PANTHER" id="PTHR42783">
    <property type="entry name" value="GLUTAMATE SYNTHASE [NADPH] SMALL CHAIN"/>
    <property type="match status" value="1"/>
</dbReference>
<dbReference type="AlphaFoldDB" id="X1V0E0"/>
<comment type="caution">
    <text evidence="2">The sequence shown here is derived from an EMBL/GenBank/DDBJ whole genome shotgun (WGS) entry which is preliminary data.</text>
</comment>
<dbReference type="EMBL" id="BARW01020988">
    <property type="protein sequence ID" value="GAI98084.1"/>
    <property type="molecule type" value="Genomic_DNA"/>
</dbReference>
<dbReference type="PANTHER" id="PTHR42783:SF3">
    <property type="entry name" value="GLUTAMATE SYNTHASE [NADPH] SMALL CHAIN-RELATED"/>
    <property type="match status" value="1"/>
</dbReference>
<dbReference type="PRINTS" id="PR00419">
    <property type="entry name" value="ADXRDTASE"/>
</dbReference>
<sequence>MCAYMLSKNGYRVSLFEKGSELGGALRYIPKYRLPKNMLDTTLDNLIRIAHIEVKFGVEMGNDGKTIADLKNEGYEAVFVATGTPAPRPLTFDRELVAKADLEGVIFGLNLLDDVDRGKVPPQLFQGKRVVVVGGGNVAFDVARTARRLGGDVSLVCLESEDKSSKDGIPADVEEIEGGTEEGIRITYSRGVEEIIGENGKFKKIKCPRCTSVFDEEGRFNPEFDRSDILYLEGDVLLITIGQGP</sequence>
<dbReference type="GO" id="GO:0016491">
    <property type="term" value="F:oxidoreductase activity"/>
    <property type="evidence" value="ECO:0007669"/>
    <property type="project" value="InterPro"/>
</dbReference>
<reference evidence="2" key="1">
    <citation type="journal article" date="2014" name="Front. Microbiol.">
        <title>High frequency of phylogenetically diverse reductive dehalogenase-homologous genes in deep subseafloor sedimentary metagenomes.</title>
        <authorList>
            <person name="Kawai M."/>
            <person name="Futagami T."/>
            <person name="Toyoda A."/>
            <person name="Takaki Y."/>
            <person name="Nishi S."/>
            <person name="Hori S."/>
            <person name="Arai W."/>
            <person name="Tsubouchi T."/>
            <person name="Morono Y."/>
            <person name="Uchiyama I."/>
            <person name="Ito T."/>
            <person name="Fujiyama A."/>
            <person name="Inagaki F."/>
            <person name="Takami H."/>
        </authorList>
    </citation>
    <scope>NUCLEOTIDE SEQUENCE</scope>
    <source>
        <strain evidence="2">Expedition CK06-06</strain>
    </source>
</reference>
<dbReference type="Gene3D" id="3.50.50.60">
    <property type="entry name" value="FAD/NAD(P)-binding domain"/>
    <property type="match status" value="2"/>
</dbReference>